<dbReference type="InterPro" id="IPR002864">
    <property type="entry name" value="Acyl-ACP_thioesterase_NHD"/>
</dbReference>
<dbReference type="RefSeq" id="WP_054557795.1">
    <property type="nucleotide sequence ID" value="NZ_LDJX01000001.1"/>
</dbReference>
<comment type="caution">
    <text evidence="3">The sequence shown here is derived from an EMBL/GenBank/DDBJ whole genome shotgun (WGS) entry which is preliminary data.</text>
</comment>
<protein>
    <submittedName>
        <fullName evidence="3">Thioesterase family protein</fullName>
    </submittedName>
</protein>
<gene>
    <name evidence="3" type="ORF">I595_545</name>
</gene>
<evidence type="ECO:0000313" key="4">
    <source>
        <dbReference type="Proteomes" id="UP000050280"/>
    </source>
</evidence>
<keyword evidence="1" id="KW-0378">Hydrolase</keyword>
<dbReference type="InterPro" id="IPR050563">
    <property type="entry name" value="4-hydroxybenzoyl-CoA_TE"/>
</dbReference>
<keyword evidence="4" id="KW-1185">Reference proteome</keyword>
<accession>A0A0P7AJ59</accession>
<dbReference type="EMBL" id="LDJX01000001">
    <property type="protein sequence ID" value="KPM33641.1"/>
    <property type="molecule type" value="Genomic_DNA"/>
</dbReference>
<evidence type="ECO:0000256" key="1">
    <source>
        <dbReference type="ARBA" id="ARBA00022801"/>
    </source>
</evidence>
<dbReference type="PANTHER" id="PTHR31793">
    <property type="entry name" value="4-HYDROXYBENZOYL-COA THIOESTERASE FAMILY MEMBER"/>
    <property type="match status" value="1"/>
</dbReference>
<dbReference type="CDD" id="cd00586">
    <property type="entry name" value="4HBT"/>
    <property type="match status" value="1"/>
</dbReference>
<dbReference type="OrthoDB" id="9801517at2"/>
<dbReference type="Gene3D" id="3.10.129.10">
    <property type="entry name" value="Hotdog Thioesterase"/>
    <property type="match status" value="1"/>
</dbReference>
<sequence length="129" mass="14843">MFHTKKITVSSTDLDDLGHVNNVRYVEWIQEISKEHWQSVVNGNSIASYIWVVRNHNITYYSPAYLGDVLELTTKILSTKGALSNRQVEMKNLNTQEKVVTSLTSWCLLHPETLLPTRVPNEIQNLFNN</sequence>
<organism evidence="3 4">
    <name type="scientific">Croceitalea dokdonensis DOKDO 023</name>
    <dbReference type="NCBI Taxonomy" id="1300341"/>
    <lineage>
        <taxon>Bacteria</taxon>
        <taxon>Pseudomonadati</taxon>
        <taxon>Bacteroidota</taxon>
        <taxon>Flavobacteriia</taxon>
        <taxon>Flavobacteriales</taxon>
        <taxon>Flavobacteriaceae</taxon>
        <taxon>Croceitalea</taxon>
    </lineage>
</organism>
<evidence type="ECO:0000313" key="3">
    <source>
        <dbReference type="EMBL" id="KPM33641.1"/>
    </source>
</evidence>
<dbReference type="GO" id="GO:0047617">
    <property type="term" value="F:fatty acyl-CoA hydrolase activity"/>
    <property type="evidence" value="ECO:0007669"/>
    <property type="project" value="TreeGrafter"/>
</dbReference>
<dbReference type="SUPFAM" id="SSF54637">
    <property type="entry name" value="Thioesterase/thiol ester dehydrase-isomerase"/>
    <property type="match status" value="1"/>
</dbReference>
<reference evidence="3 4" key="1">
    <citation type="submission" date="2015-09" db="EMBL/GenBank/DDBJ databases">
        <title>Genome sequence of the marine flavobacterium Croceitalea dokdonensis DOKDO 023 that contains proton- and sodium-pumping rhodopsins.</title>
        <authorList>
            <person name="Kwon S.-K."/>
            <person name="Lee H.K."/>
            <person name="Kwak M.-J."/>
            <person name="Kim J.F."/>
        </authorList>
    </citation>
    <scope>NUCLEOTIDE SEQUENCE [LARGE SCALE GENOMIC DNA]</scope>
    <source>
        <strain evidence="3 4">DOKDO 023</strain>
    </source>
</reference>
<dbReference type="GO" id="GO:0006633">
    <property type="term" value="P:fatty acid biosynthetic process"/>
    <property type="evidence" value="ECO:0007669"/>
    <property type="project" value="InterPro"/>
</dbReference>
<dbReference type="PANTHER" id="PTHR31793:SF37">
    <property type="entry name" value="ACYL-COA THIOESTER HYDROLASE YBGC"/>
    <property type="match status" value="1"/>
</dbReference>
<dbReference type="Pfam" id="PF01643">
    <property type="entry name" value="Acyl-ACP_TE"/>
    <property type="match status" value="1"/>
</dbReference>
<proteinExistence type="predicted"/>
<dbReference type="InterPro" id="IPR029069">
    <property type="entry name" value="HotDog_dom_sf"/>
</dbReference>
<dbReference type="AlphaFoldDB" id="A0A0P7AJ59"/>
<name>A0A0P7AJ59_9FLAO</name>
<dbReference type="Proteomes" id="UP000050280">
    <property type="component" value="Unassembled WGS sequence"/>
</dbReference>
<evidence type="ECO:0000259" key="2">
    <source>
        <dbReference type="Pfam" id="PF01643"/>
    </source>
</evidence>
<feature type="domain" description="Acyl-ACP thioesterase N-terminal hotdog" evidence="2">
    <location>
        <begin position="3"/>
        <end position="125"/>
    </location>
</feature>
<dbReference type="STRING" id="1300341.I595_545"/>